<dbReference type="PIRSF" id="PIRSF005096">
    <property type="entry name" value="GALM"/>
    <property type="match status" value="1"/>
</dbReference>
<dbReference type="CDD" id="cd09019">
    <property type="entry name" value="galactose_mutarotase_like"/>
    <property type="match status" value="1"/>
</dbReference>
<accession>A0ABV0B6I6</accession>
<proteinExistence type="inferred from homology"/>
<protein>
    <recommendedName>
        <fullName evidence="5">Aldose 1-epimerase</fullName>
        <ecNumber evidence="5">5.1.3.3</ecNumber>
    </recommendedName>
</protein>
<evidence type="ECO:0000256" key="4">
    <source>
        <dbReference type="ARBA" id="ARBA00023277"/>
    </source>
</evidence>
<dbReference type="Pfam" id="PF01263">
    <property type="entry name" value="Aldose_epim"/>
    <property type="match status" value="1"/>
</dbReference>
<name>A0ABV0B6I6_9SPHN</name>
<dbReference type="InterPro" id="IPR014718">
    <property type="entry name" value="GH-type_carb-bd"/>
</dbReference>
<dbReference type="InterPro" id="IPR011013">
    <property type="entry name" value="Gal_mutarotase_sf_dom"/>
</dbReference>
<dbReference type="InterPro" id="IPR008183">
    <property type="entry name" value="Aldose_1/G6P_1-epimerase"/>
</dbReference>
<dbReference type="NCBIfam" id="NF008277">
    <property type="entry name" value="PRK11055.1"/>
    <property type="match status" value="1"/>
</dbReference>
<dbReference type="InterPro" id="IPR015443">
    <property type="entry name" value="Aldose_1-epimerase"/>
</dbReference>
<reference evidence="6 7" key="1">
    <citation type="submission" date="2024-05" db="EMBL/GenBank/DDBJ databases">
        <title>Sphingomonas sp. HF-S3 16S ribosomal RNA gene Genome sequencing and assembly.</title>
        <authorList>
            <person name="Lee H."/>
        </authorList>
    </citation>
    <scope>NUCLEOTIDE SEQUENCE [LARGE SCALE GENOMIC DNA]</scope>
    <source>
        <strain evidence="6 7">HF-S3</strain>
    </source>
</reference>
<comment type="catalytic activity">
    <reaction evidence="5">
        <text>alpha-D-glucose = beta-D-glucose</text>
        <dbReference type="Rhea" id="RHEA:10264"/>
        <dbReference type="ChEBI" id="CHEBI:15903"/>
        <dbReference type="ChEBI" id="CHEBI:17925"/>
        <dbReference type="EC" id="5.1.3.3"/>
    </reaction>
</comment>
<dbReference type="InterPro" id="IPR047215">
    <property type="entry name" value="Galactose_mutarotase-like"/>
</dbReference>
<evidence type="ECO:0000313" key="7">
    <source>
        <dbReference type="Proteomes" id="UP001427805"/>
    </source>
</evidence>
<dbReference type="EMBL" id="JBDIZK010000001">
    <property type="protein sequence ID" value="MEN3745690.1"/>
    <property type="molecule type" value="Genomic_DNA"/>
</dbReference>
<dbReference type="Gene3D" id="2.70.98.10">
    <property type="match status" value="1"/>
</dbReference>
<dbReference type="GO" id="GO:0016853">
    <property type="term" value="F:isomerase activity"/>
    <property type="evidence" value="ECO:0007669"/>
    <property type="project" value="UniProtKB-KW"/>
</dbReference>
<dbReference type="EC" id="5.1.3.3" evidence="5"/>
<gene>
    <name evidence="6" type="ORF">TPR58_00820</name>
</gene>
<keyword evidence="3 5" id="KW-0413">Isomerase</keyword>
<dbReference type="RefSeq" id="WP_346244701.1">
    <property type="nucleotide sequence ID" value="NZ_JBDIZK010000001.1"/>
</dbReference>
<comment type="similarity">
    <text evidence="2 5">Belongs to the aldose epimerase family.</text>
</comment>
<evidence type="ECO:0000256" key="1">
    <source>
        <dbReference type="ARBA" id="ARBA00005028"/>
    </source>
</evidence>
<evidence type="ECO:0000256" key="2">
    <source>
        <dbReference type="ARBA" id="ARBA00006206"/>
    </source>
</evidence>
<keyword evidence="4 5" id="KW-0119">Carbohydrate metabolism</keyword>
<sequence length="335" mass="36310">MTRVEIANGVFRAELLTLGATLRRLEVPDRTGRSANIVLGLADLDDYRGAPRYLGSVVGRYANRIAGGRFALDGREVRLPVNDGPNTLHGGVPGFDQRDWDLVSHDATSAVLALTSPDGENGFPGTVRVEARYEMLADGLEVTLGATTDAPTILNLTHHAYFNLAGEGRGTSILDHRLRIRGSRMTPVDATLIPTGELAEVAGSVFDFRDPKPVGRDIGVDDAQLALGKGYDHNWVIDRPGVVATLYDPVSGRVLDLESDRPGLQFYSGNHLADGPPGTSGRPYAARDGLCLEPQLFPDSPNRPEFPTARLDPGQRYEHRIAFRFRTADDEAAAF</sequence>
<evidence type="ECO:0000256" key="3">
    <source>
        <dbReference type="ARBA" id="ARBA00023235"/>
    </source>
</evidence>
<comment type="caution">
    <text evidence="6">The sequence shown here is derived from an EMBL/GenBank/DDBJ whole genome shotgun (WGS) entry which is preliminary data.</text>
</comment>
<dbReference type="SUPFAM" id="SSF74650">
    <property type="entry name" value="Galactose mutarotase-like"/>
    <property type="match status" value="1"/>
</dbReference>
<organism evidence="6 7">
    <name type="scientific">Sphingomonas rustica</name>
    <dbReference type="NCBI Taxonomy" id="3103142"/>
    <lineage>
        <taxon>Bacteria</taxon>
        <taxon>Pseudomonadati</taxon>
        <taxon>Pseudomonadota</taxon>
        <taxon>Alphaproteobacteria</taxon>
        <taxon>Sphingomonadales</taxon>
        <taxon>Sphingomonadaceae</taxon>
        <taxon>Sphingomonas</taxon>
    </lineage>
</organism>
<dbReference type="PANTHER" id="PTHR10091">
    <property type="entry name" value="ALDOSE-1-EPIMERASE"/>
    <property type="match status" value="1"/>
</dbReference>
<evidence type="ECO:0000313" key="6">
    <source>
        <dbReference type="EMBL" id="MEN3745690.1"/>
    </source>
</evidence>
<comment type="pathway">
    <text evidence="1 5">Carbohydrate metabolism; hexose metabolism.</text>
</comment>
<keyword evidence="7" id="KW-1185">Reference proteome</keyword>
<dbReference type="PANTHER" id="PTHR10091:SF0">
    <property type="entry name" value="GALACTOSE MUTAROTASE"/>
    <property type="match status" value="1"/>
</dbReference>
<dbReference type="Proteomes" id="UP001427805">
    <property type="component" value="Unassembled WGS sequence"/>
</dbReference>
<evidence type="ECO:0000256" key="5">
    <source>
        <dbReference type="PIRNR" id="PIRNR005096"/>
    </source>
</evidence>